<evidence type="ECO:0000313" key="6">
    <source>
        <dbReference type="EMBL" id="SMX97833.1"/>
    </source>
</evidence>
<name>A0A2H1KDJ7_BREAU</name>
<feature type="compositionally biased region" description="Gly residues" evidence="4">
    <location>
        <begin position="117"/>
        <end position="132"/>
    </location>
</feature>
<dbReference type="Pfam" id="PF01638">
    <property type="entry name" value="HxlR"/>
    <property type="match status" value="1"/>
</dbReference>
<feature type="region of interest" description="Disordered" evidence="4">
    <location>
        <begin position="160"/>
        <end position="182"/>
    </location>
</feature>
<dbReference type="Proteomes" id="UP000234327">
    <property type="component" value="Unassembled WGS sequence"/>
</dbReference>
<evidence type="ECO:0000313" key="7">
    <source>
        <dbReference type="Proteomes" id="UP000234327"/>
    </source>
</evidence>
<keyword evidence="2" id="KW-0238">DNA-binding</keyword>
<proteinExistence type="predicted"/>
<dbReference type="InterPro" id="IPR036390">
    <property type="entry name" value="WH_DNA-bd_sf"/>
</dbReference>
<dbReference type="SUPFAM" id="SSF46785">
    <property type="entry name" value="Winged helix' DNA-binding domain"/>
    <property type="match status" value="1"/>
</dbReference>
<dbReference type="InterPro" id="IPR002577">
    <property type="entry name" value="HTH_HxlR"/>
</dbReference>
<feature type="compositionally biased region" description="Polar residues" evidence="4">
    <location>
        <begin position="166"/>
        <end position="182"/>
    </location>
</feature>
<dbReference type="PANTHER" id="PTHR33204:SF18">
    <property type="entry name" value="TRANSCRIPTIONAL REGULATORY PROTEIN"/>
    <property type="match status" value="1"/>
</dbReference>
<keyword evidence="1" id="KW-0805">Transcription regulation</keyword>
<protein>
    <submittedName>
        <fullName evidence="6">Transcriptional regulator, HxlR family</fullName>
    </submittedName>
</protein>
<feature type="domain" description="HTH hxlR-type" evidence="5">
    <location>
        <begin position="11"/>
        <end position="110"/>
    </location>
</feature>
<feature type="compositionally biased region" description="Basic and acidic residues" evidence="4">
    <location>
        <begin position="106"/>
        <end position="116"/>
    </location>
</feature>
<dbReference type="InterPro" id="IPR011991">
    <property type="entry name" value="ArsR-like_HTH"/>
</dbReference>
<evidence type="ECO:0000256" key="3">
    <source>
        <dbReference type="ARBA" id="ARBA00023163"/>
    </source>
</evidence>
<reference evidence="6 7" key="1">
    <citation type="submission" date="2017-03" db="EMBL/GenBank/DDBJ databases">
        <authorList>
            <person name="Afonso C.L."/>
            <person name="Miller P.J."/>
            <person name="Scott M.A."/>
            <person name="Spackman E."/>
            <person name="Goraichik I."/>
            <person name="Dimitrov K.M."/>
            <person name="Suarez D.L."/>
            <person name="Swayne D.E."/>
        </authorList>
    </citation>
    <scope>NUCLEOTIDE SEQUENCE [LARGE SCALE GENOMIC DNA]</scope>
    <source>
        <strain evidence="7">6(3)</strain>
    </source>
</reference>
<dbReference type="GO" id="GO:0003677">
    <property type="term" value="F:DNA binding"/>
    <property type="evidence" value="ECO:0007669"/>
    <property type="project" value="UniProtKB-KW"/>
</dbReference>
<evidence type="ECO:0000256" key="2">
    <source>
        <dbReference type="ARBA" id="ARBA00023125"/>
    </source>
</evidence>
<dbReference type="EMBL" id="FXYZ01000018">
    <property type="protein sequence ID" value="SMX97833.1"/>
    <property type="molecule type" value="Genomic_DNA"/>
</dbReference>
<dbReference type="CDD" id="cd00090">
    <property type="entry name" value="HTH_ARSR"/>
    <property type="match status" value="1"/>
</dbReference>
<evidence type="ECO:0000256" key="4">
    <source>
        <dbReference type="SAM" id="MobiDB-lite"/>
    </source>
</evidence>
<gene>
    <name evidence="6" type="ORF">BAURA63_03225</name>
</gene>
<dbReference type="AlphaFoldDB" id="A0A2H1KDJ7"/>
<accession>A0A2H1KDJ7</accession>
<dbReference type="Gene3D" id="1.10.10.10">
    <property type="entry name" value="Winged helix-like DNA-binding domain superfamily/Winged helix DNA-binding domain"/>
    <property type="match status" value="1"/>
</dbReference>
<dbReference type="RefSeq" id="WP_101598677.1">
    <property type="nucleotide sequence ID" value="NZ_FXYZ01000018.1"/>
</dbReference>
<evidence type="ECO:0000256" key="1">
    <source>
        <dbReference type="ARBA" id="ARBA00023015"/>
    </source>
</evidence>
<dbReference type="PANTHER" id="PTHR33204">
    <property type="entry name" value="TRANSCRIPTIONAL REGULATOR, MARR FAMILY"/>
    <property type="match status" value="1"/>
</dbReference>
<dbReference type="PROSITE" id="PS51118">
    <property type="entry name" value="HTH_HXLR"/>
    <property type="match status" value="1"/>
</dbReference>
<dbReference type="InterPro" id="IPR036388">
    <property type="entry name" value="WH-like_DNA-bd_sf"/>
</dbReference>
<sequence length="182" mass="19496">MDWLGFDTAECSIQKTMDVIGEKWTVLILREAFNGVRRFDQIRDHVGVSDPVLSDRLRKLVAAGVLEATPYREPGRRARKEYRLTGKGIDLYPVMISLLRWGDKHGAGPDGDKHGAGPDGGTGPDGGSGGHDLGSSGPPLEVLHRDCGEPVKAVVECAAGHAISSPRESLTRANTSAKTRGD</sequence>
<organism evidence="6 7">
    <name type="scientific">Brevibacterium aurantiacum</name>
    <dbReference type="NCBI Taxonomy" id="273384"/>
    <lineage>
        <taxon>Bacteria</taxon>
        <taxon>Bacillati</taxon>
        <taxon>Actinomycetota</taxon>
        <taxon>Actinomycetes</taxon>
        <taxon>Micrococcales</taxon>
        <taxon>Brevibacteriaceae</taxon>
        <taxon>Brevibacterium</taxon>
    </lineage>
</organism>
<feature type="region of interest" description="Disordered" evidence="4">
    <location>
        <begin position="106"/>
        <end position="145"/>
    </location>
</feature>
<evidence type="ECO:0000259" key="5">
    <source>
        <dbReference type="PROSITE" id="PS51118"/>
    </source>
</evidence>
<keyword evidence="3" id="KW-0804">Transcription</keyword>